<keyword evidence="1" id="KW-0472">Membrane</keyword>
<name>A0A1C3WSG3_9HYPH</name>
<proteinExistence type="predicted"/>
<dbReference type="AlphaFoldDB" id="A0A1C3WSG3"/>
<reference evidence="3" key="1">
    <citation type="submission" date="2016-08" db="EMBL/GenBank/DDBJ databases">
        <authorList>
            <person name="Varghese N."/>
            <person name="Submissions Spin"/>
        </authorList>
    </citation>
    <scope>NUCLEOTIDE SEQUENCE [LARGE SCALE GENOMIC DNA]</scope>
    <source>
        <strain evidence="3">HAMBI 2975</strain>
    </source>
</reference>
<dbReference type="EMBL" id="FMAG01000007">
    <property type="protein sequence ID" value="SCB42806.1"/>
    <property type="molecule type" value="Genomic_DNA"/>
</dbReference>
<organism evidence="2 3">
    <name type="scientific">Rhizobium multihospitium</name>
    <dbReference type="NCBI Taxonomy" id="410764"/>
    <lineage>
        <taxon>Bacteria</taxon>
        <taxon>Pseudomonadati</taxon>
        <taxon>Pseudomonadota</taxon>
        <taxon>Alphaproteobacteria</taxon>
        <taxon>Hyphomicrobiales</taxon>
        <taxon>Rhizobiaceae</taxon>
        <taxon>Rhizobium/Agrobacterium group</taxon>
        <taxon>Rhizobium</taxon>
    </lineage>
</organism>
<dbReference type="Proteomes" id="UP000199101">
    <property type="component" value="Unassembled WGS sequence"/>
</dbReference>
<evidence type="ECO:0000313" key="3">
    <source>
        <dbReference type="Proteomes" id="UP000199101"/>
    </source>
</evidence>
<gene>
    <name evidence="2" type="ORF">GA0061103_6140</name>
</gene>
<keyword evidence="1" id="KW-0812">Transmembrane</keyword>
<sequence length="40" mass="4791">MNYDWDGTKTRRIRRLKYGLSLFLFTMSVTAPTAFLLHLR</sequence>
<feature type="transmembrane region" description="Helical" evidence="1">
    <location>
        <begin position="20"/>
        <end position="39"/>
    </location>
</feature>
<evidence type="ECO:0000313" key="2">
    <source>
        <dbReference type="EMBL" id="SCB42806.1"/>
    </source>
</evidence>
<keyword evidence="3" id="KW-1185">Reference proteome</keyword>
<keyword evidence="1" id="KW-1133">Transmembrane helix</keyword>
<protein>
    <submittedName>
        <fullName evidence="2">Uncharacterized protein</fullName>
    </submittedName>
</protein>
<evidence type="ECO:0000256" key="1">
    <source>
        <dbReference type="SAM" id="Phobius"/>
    </source>
</evidence>
<accession>A0A1C3WSG3</accession>